<proteinExistence type="predicted"/>
<dbReference type="AlphaFoldDB" id="A0AAE1G2C9"/>
<sequence length="254" mass="28410">MNVKDVDLEYLGTVTAIGDTVVTDYGIANPDYNMIDTDKNIVSFSDTTADSCTKIDSLLIRPSDVIERINRRSVSDLKCHYTKLINNRTSVEAFRKALSSSLRTASTVGIKIRMDMDDSKKTYTFYNKKASMGFNIFNSHPLAVEAHTDADVMLLMTIFLKHNSLWHNSLPLNYSLLDYVKTFFRREDKTDTPFFAHELASCIPTTDALAESDYTSGRKRKAAAPPAPALNMLAADNLVRATTSGHCRHDFESS</sequence>
<organism evidence="1 2">
    <name type="scientific">Petrolisthes cinctipes</name>
    <name type="common">Flat porcelain crab</name>
    <dbReference type="NCBI Taxonomy" id="88211"/>
    <lineage>
        <taxon>Eukaryota</taxon>
        <taxon>Metazoa</taxon>
        <taxon>Ecdysozoa</taxon>
        <taxon>Arthropoda</taxon>
        <taxon>Crustacea</taxon>
        <taxon>Multicrustacea</taxon>
        <taxon>Malacostraca</taxon>
        <taxon>Eumalacostraca</taxon>
        <taxon>Eucarida</taxon>
        <taxon>Decapoda</taxon>
        <taxon>Pleocyemata</taxon>
        <taxon>Anomura</taxon>
        <taxon>Galatheoidea</taxon>
        <taxon>Porcellanidae</taxon>
        <taxon>Petrolisthes</taxon>
    </lineage>
</organism>
<keyword evidence="2" id="KW-1185">Reference proteome</keyword>
<dbReference type="EMBL" id="JAWQEG010000835">
    <property type="protein sequence ID" value="KAK3884952.1"/>
    <property type="molecule type" value="Genomic_DNA"/>
</dbReference>
<reference evidence="1" key="1">
    <citation type="submission" date="2023-10" db="EMBL/GenBank/DDBJ databases">
        <title>Genome assemblies of two species of porcelain crab, Petrolisthes cinctipes and Petrolisthes manimaculis (Anomura: Porcellanidae).</title>
        <authorList>
            <person name="Angst P."/>
        </authorList>
    </citation>
    <scope>NUCLEOTIDE SEQUENCE</scope>
    <source>
        <strain evidence="1">PB745_01</strain>
        <tissue evidence="1">Gill</tissue>
    </source>
</reference>
<name>A0AAE1G2C9_PETCI</name>
<evidence type="ECO:0000313" key="1">
    <source>
        <dbReference type="EMBL" id="KAK3884952.1"/>
    </source>
</evidence>
<evidence type="ECO:0000313" key="2">
    <source>
        <dbReference type="Proteomes" id="UP001286313"/>
    </source>
</evidence>
<comment type="caution">
    <text evidence="1">The sequence shown here is derived from an EMBL/GenBank/DDBJ whole genome shotgun (WGS) entry which is preliminary data.</text>
</comment>
<dbReference type="Proteomes" id="UP001286313">
    <property type="component" value="Unassembled WGS sequence"/>
</dbReference>
<gene>
    <name evidence="1" type="ORF">Pcinc_010795</name>
</gene>
<protein>
    <submittedName>
        <fullName evidence="1">Uncharacterized protein</fullName>
    </submittedName>
</protein>
<accession>A0AAE1G2C9</accession>